<proteinExistence type="predicted"/>
<keyword evidence="3" id="KW-0804">Transcription</keyword>
<dbReference type="InterPro" id="IPR009057">
    <property type="entry name" value="Homeodomain-like_sf"/>
</dbReference>
<gene>
    <name evidence="5" type="ORF">VA602_25890</name>
</gene>
<dbReference type="SMART" id="SM00342">
    <property type="entry name" value="HTH_ARAC"/>
    <property type="match status" value="1"/>
</dbReference>
<dbReference type="PROSITE" id="PS00041">
    <property type="entry name" value="HTH_ARAC_FAMILY_1"/>
    <property type="match status" value="1"/>
</dbReference>
<dbReference type="SUPFAM" id="SSF46689">
    <property type="entry name" value="Homeodomain-like"/>
    <property type="match status" value="2"/>
</dbReference>
<organism evidence="5 6">
    <name type="scientific">Pseudomonas machongensis</name>
    <dbReference type="NCBI Taxonomy" id="3110229"/>
    <lineage>
        <taxon>Bacteria</taxon>
        <taxon>Pseudomonadati</taxon>
        <taxon>Pseudomonadota</taxon>
        <taxon>Gammaproteobacteria</taxon>
        <taxon>Pseudomonadales</taxon>
        <taxon>Pseudomonadaceae</taxon>
        <taxon>Pseudomonas</taxon>
    </lineage>
</organism>
<keyword evidence="2" id="KW-0238">DNA-binding</keyword>
<evidence type="ECO:0000313" key="5">
    <source>
        <dbReference type="EMBL" id="MEA5674748.1"/>
    </source>
</evidence>
<dbReference type="InterPro" id="IPR018062">
    <property type="entry name" value="HTH_AraC-typ_CS"/>
</dbReference>
<comment type="caution">
    <text evidence="5">The sequence shown here is derived from an EMBL/GenBank/DDBJ whole genome shotgun (WGS) entry which is preliminary data.</text>
</comment>
<reference evidence="5 6" key="1">
    <citation type="submission" date="2023-12" db="EMBL/GenBank/DDBJ databases">
        <title>Pseudomonas machongensis sp. nov., isolated from wilted pepper plants (Capsicum annuum).</title>
        <authorList>
            <person name="Qiu M."/>
            <person name="Li Y."/>
            <person name="Liu Q."/>
            <person name="Zhang X."/>
            <person name="Huang Y."/>
            <person name="Guo R."/>
            <person name="Hu M."/>
            <person name="Zhou J."/>
            <person name="Zhou X."/>
        </authorList>
    </citation>
    <scope>NUCLEOTIDE SEQUENCE [LARGE SCALE GENOMIC DNA]</scope>
    <source>
        <strain evidence="5 6">MH2</strain>
    </source>
</reference>
<dbReference type="PROSITE" id="PS01124">
    <property type="entry name" value="HTH_ARAC_FAMILY_2"/>
    <property type="match status" value="1"/>
</dbReference>
<name>A0ABU5VMY5_9PSED</name>
<evidence type="ECO:0000259" key="4">
    <source>
        <dbReference type="PROSITE" id="PS01124"/>
    </source>
</evidence>
<feature type="domain" description="HTH araC/xylS-type" evidence="4">
    <location>
        <begin position="8"/>
        <end position="108"/>
    </location>
</feature>
<evidence type="ECO:0000256" key="1">
    <source>
        <dbReference type="ARBA" id="ARBA00023015"/>
    </source>
</evidence>
<dbReference type="EMBL" id="JAYFUI010000197">
    <property type="protein sequence ID" value="MEA5674748.1"/>
    <property type="molecule type" value="Genomic_DNA"/>
</dbReference>
<keyword evidence="1" id="KW-0805">Transcription regulation</keyword>
<evidence type="ECO:0000313" key="6">
    <source>
        <dbReference type="Proteomes" id="UP001302573"/>
    </source>
</evidence>
<evidence type="ECO:0000256" key="2">
    <source>
        <dbReference type="ARBA" id="ARBA00023125"/>
    </source>
</evidence>
<dbReference type="PANTHER" id="PTHR11019:SF159">
    <property type="entry name" value="TRANSCRIPTIONAL REGULATOR-RELATED"/>
    <property type="match status" value="1"/>
</dbReference>
<dbReference type="Gene3D" id="1.10.10.60">
    <property type="entry name" value="Homeodomain-like"/>
    <property type="match status" value="2"/>
</dbReference>
<evidence type="ECO:0000256" key="3">
    <source>
        <dbReference type="ARBA" id="ARBA00023163"/>
    </source>
</evidence>
<accession>A0ABU5VMY5</accession>
<protein>
    <submittedName>
        <fullName evidence="5">AraC family transcriptional regulator</fullName>
    </submittedName>
</protein>
<dbReference type="PANTHER" id="PTHR11019">
    <property type="entry name" value="HTH-TYPE TRANSCRIPTIONAL REGULATOR NIMR"/>
    <property type="match status" value="1"/>
</dbReference>
<dbReference type="Pfam" id="PF12833">
    <property type="entry name" value="HTH_18"/>
    <property type="match status" value="1"/>
</dbReference>
<dbReference type="Proteomes" id="UP001302573">
    <property type="component" value="Unassembled WGS sequence"/>
</dbReference>
<dbReference type="PRINTS" id="PR00032">
    <property type="entry name" value="HTHARAC"/>
</dbReference>
<dbReference type="InterPro" id="IPR020449">
    <property type="entry name" value="Tscrpt_reg_AraC-type_HTH"/>
</dbReference>
<keyword evidence="6" id="KW-1185">Reference proteome</keyword>
<dbReference type="RefSeq" id="WP_323454702.1">
    <property type="nucleotide sequence ID" value="NZ_JAYFUI010000197.1"/>
</dbReference>
<dbReference type="InterPro" id="IPR018060">
    <property type="entry name" value="HTH_AraC"/>
</dbReference>
<sequence>MHLPLPTDERIRFICEHLLSYPDNTFTVAEWAERVEVTSKTVHRLFTRETGMSFVQWRDQARLLFALRQIANGRKIIDIAFECGYASPSAFTAMFRRHFGVPPSSFYD</sequence>